<keyword evidence="3" id="KW-1185">Reference proteome</keyword>
<evidence type="ECO:0000256" key="1">
    <source>
        <dbReference type="ARBA" id="ARBA00005534"/>
    </source>
</evidence>
<evidence type="ECO:0000313" key="2">
    <source>
        <dbReference type="EMBL" id="CEK10010.1"/>
    </source>
</evidence>
<comment type="similarity">
    <text evidence="1">Belongs to the UPF0047 family.</text>
</comment>
<dbReference type="PIRSF" id="PIRSF004681">
    <property type="entry name" value="UCP004681"/>
    <property type="match status" value="1"/>
</dbReference>
<dbReference type="PANTHER" id="PTHR30615">
    <property type="entry name" value="UNCHARACTERIZED PROTEIN YJBQ-RELATED"/>
    <property type="match status" value="1"/>
</dbReference>
<dbReference type="EMBL" id="LN681225">
    <property type="protein sequence ID" value="CEK10010.1"/>
    <property type="molecule type" value="Genomic_DNA"/>
</dbReference>
<dbReference type="Gene3D" id="2.60.120.460">
    <property type="entry name" value="YjbQ-like"/>
    <property type="match status" value="1"/>
</dbReference>
<dbReference type="RefSeq" id="WP_045105451.1">
    <property type="nucleotide sequence ID" value="NZ_LN681225.1"/>
</dbReference>
<dbReference type="KEGG" id="lha:LHA_0939"/>
<dbReference type="NCBIfam" id="TIGR00149">
    <property type="entry name" value="TIGR00149_YjbQ"/>
    <property type="match status" value="1"/>
</dbReference>
<dbReference type="STRING" id="449.LHA_0939"/>
<dbReference type="InterPro" id="IPR035917">
    <property type="entry name" value="YjbQ-like_sf"/>
</dbReference>
<gene>
    <name evidence="2" type="ORF">LHA_0939</name>
</gene>
<evidence type="ECO:0000313" key="3">
    <source>
        <dbReference type="Proteomes" id="UP000032803"/>
    </source>
</evidence>
<accession>A0A0A8UMB2</accession>
<dbReference type="InterPro" id="IPR001602">
    <property type="entry name" value="UPF0047_YjbQ-like"/>
</dbReference>
<dbReference type="SUPFAM" id="SSF111038">
    <property type="entry name" value="YjbQ-like"/>
    <property type="match status" value="1"/>
</dbReference>
<dbReference type="OrthoDB" id="9801725at2"/>
<sequence length="145" mass="16326">MDKKQPFYWQTECILAAKPRGFHLITSELAPLLTSLPEINIGFVHLFLQHTSASLTLSENTCTDVRLDLESYFNKTIPDDNTLYRHTLEGEDDMPAHIKNVVLGASLMIPIMQGKLALGQWQGIYLCEHRNAAPARRIIITAHGI</sequence>
<proteinExistence type="inferred from homology"/>
<protein>
    <submittedName>
        <fullName evidence="2">Uncharacterized protein</fullName>
    </submittedName>
</protein>
<reference evidence="3" key="1">
    <citation type="submission" date="2014-09" db="EMBL/GenBank/DDBJ databases">
        <authorList>
            <person name="Gomez-Valero L."/>
        </authorList>
    </citation>
    <scope>NUCLEOTIDE SEQUENCE [LARGE SCALE GENOMIC DNA]</scope>
    <source>
        <strain evidence="3">ATCC35250</strain>
    </source>
</reference>
<dbReference type="PATRIC" id="fig|449.7.peg.3024"/>
<dbReference type="HOGENOM" id="CLU_096980_0_2_6"/>
<name>A0A0A8UMB2_LEGHA</name>
<organism evidence="2 3">
    <name type="scientific">Legionella hackeliae</name>
    <dbReference type="NCBI Taxonomy" id="449"/>
    <lineage>
        <taxon>Bacteria</taxon>
        <taxon>Pseudomonadati</taxon>
        <taxon>Pseudomonadota</taxon>
        <taxon>Gammaproteobacteria</taxon>
        <taxon>Legionellales</taxon>
        <taxon>Legionellaceae</taxon>
        <taxon>Legionella</taxon>
    </lineage>
</organism>
<dbReference type="AlphaFoldDB" id="A0A0A8UMB2"/>
<dbReference type="Proteomes" id="UP000032803">
    <property type="component" value="Chromosome I"/>
</dbReference>
<dbReference type="Pfam" id="PF01894">
    <property type="entry name" value="YjbQ"/>
    <property type="match status" value="1"/>
</dbReference>
<dbReference type="PANTHER" id="PTHR30615:SF8">
    <property type="entry name" value="UPF0047 PROTEIN C4A8.02C"/>
    <property type="match status" value="1"/>
</dbReference>